<sequence>MYEQVIIKSLKNKLIANELQIKTTRHHKSPKELKNGRYLFWTEQVVLLGGNYSRMEFKRKEVFELILKSVS</sequence>
<gene>
    <name evidence="1" type="ORF">A3G33_06485</name>
</gene>
<comment type="caution">
    <text evidence="1">The sequence shown here is derived from an EMBL/GenBank/DDBJ whole genome shotgun (WGS) entry which is preliminary data.</text>
</comment>
<reference evidence="1 2" key="1">
    <citation type="journal article" date="2016" name="Nat. Commun.">
        <title>Thousands of microbial genomes shed light on interconnected biogeochemical processes in an aquifer system.</title>
        <authorList>
            <person name="Anantharaman K."/>
            <person name="Brown C.T."/>
            <person name="Hug L.A."/>
            <person name="Sharon I."/>
            <person name="Castelle C.J."/>
            <person name="Probst A.J."/>
            <person name="Thomas B.C."/>
            <person name="Singh A."/>
            <person name="Wilkins M.J."/>
            <person name="Karaoz U."/>
            <person name="Brodie E.L."/>
            <person name="Williams K.H."/>
            <person name="Hubbard S.S."/>
            <person name="Banfield J.F."/>
        </authorList>
    </citation>
    <scope>NUCLEOTIDE SEQUENCE [LARGE SCALE GENOMIC DNA]</scope>
</reference>
<name>A0A1G1L1E9_9BACT</name>
<proteinExistence type="predicted"/>
<protein>
    <submittedName>
        <fullName evidence="1">Uncharacterized protein</fullName>
    </submittedName>
</protein>
<organism evidence="1 2">
    <name type="scientific">Candidatus Danuiimicrobium aquiferis</name>
    <dbReference type="NCBI Taxonomy" id="1801832"/>
    <lineage>
        <taxon>Bacteria</taxon>
        <taxon>Pseudomonadati</taxon>
        <taxon>Candidatus Omnitrophota</taxon>
        <taxon>Candidatus Danuiimicrobium</taxon>
    </lineage>
</organism>
<accession>A0A1G1L1E9</accession>
<evidence type="ECO:0000313" key="2">
    <source>
        <dbReference type="Proteomes" id="UP000178187"/>
    </source>
</evidence>
<dbReference type="EMBL" id="MHFR01000018">
    <property type="protein sequence ID" value="OGW98964.1"/>
    <property type="molecule type" value="Genomic_DNA"/>
</dbReference>
<dbReference type="Proteomes" id="UP000178187">
    <property type="component" value="Unassembled WGS sequence"/>
</dbReference>
<evidence type="ECO:0000313" key="1">
    <source>
        <dbReference type="EMBL" id="OGW98964.1"/>
    </source>
</evidence>
<dbReference type="AlphaFoldDB" id="A0A1G1L1E9"/>